<dbReference type="PANTHER" id="PTHR37815:SF3">
    <property type="entry name" value="UPF0397 PROTEIN SPR0429"/>
    <property type="match status" value="1"/>
</dbReference>
<feature type="transmembrane region" description="Helical" evidence="3">
    <location>
        <begin position="46"/>
        <end position="69"/>
    </location>
</feature>
<gene>
    <name evidence="4" type="ORF">H9890_01335</name>
</gene>
<dbReference type="PANTHER" id="PTHR37815">
    <property type="entry name" value="UPF0397 PROTEIN BC_2624-RELATED"/>
    <property type="match status" value="1"/>
</dbReference>
<dbReference type="EMBL" id="DXHQ01000017">
    <property type="protein sequence ID" value="HIW08027.1"/>
    <property type="molecule type" value="Genomic_DNA"/>
</dbReference>
<evidence type="ECO:0000256" key="3">
    <source>
        <dbReference type="SAM" id="Phobius"/>
    </source>
</evidence>
<evidence type="ECO:0000256" key="1">
    <source>
        <dbReference type="ARBA" id="ARBA00022692"/>
    </source>
</evidence>
<sequence length="183" mass="19772">MKKTNTRRLVFTSMMAAIVYITSAFLQISIPTVIGSTRLHMGNVMCLLSGMLLGPLYGGIAAGVGSMLFDFTNPTYISSAPFTLVFKFGMAWLCGKIIFKRPDRIGFGAGATAGAFLYVVLYIVKNFIEYRFVFAMPLEGVLLMTAQKGAVSCANAVLSIIVAVPLGLALKPLVQKELSRHGF</sequence>
<evidence type="ECO:0000313" key="5">
    <source>
        <dbReference type="Proteomes" id="UP000823933"/>
    </source>
</evidence>
<comment type="caution">
    <text evidence="4">The sequence shown here is derived from an EMBL/GenBank/DDBJ whole genome shotgun (WGS) entry which is preliminary data.</text>
</comment>
<evidence type="ECO:0000256" key="2">
    <source>
        <dbReference type="ARBA" id="ARBA00022989"/>
    </source>
</evidence>
<dbReference type="Proteomes" id="UP000823933">
    <property type="component" value="Unassembled WGS sequence"/>
</dbReference>
<feature type="transmembrane region" description="Helical" evidence="3">
    <location>
        <begin position="149"/>
        <end position="170"/>
    </location>
</feature>
<protein>
    <submittedName>
        <fullName evidence="4">ECF transporter S component</fullName>
    </submittedName>
</protein>
<reference evidence="4" key="2">
    <citation type="submission" date="2021-04" db="EMBL/GenBank/DDBJ databases">
        <authorList>
            <person name="Gilroy R."/>
        </authorList>
    </citation>
    <scope>NUCLEOTIDE SEQUENCE</scope>
    <source>
        <strain evidence="4">ChiHcolR34-3080</strain>
    </source>
</reference>
<dbReference type="InterPro" id="IPR009825">
    <property type="entry name" value="ECF_substrate-spec-like"/>
</dbReference>
<feature type="transmembrane region" description="Helical" evidence="3">
    <location>
        <begin position="105"/>
        <end position="124"/>
    </location>
</feature>
<keyword evidence="1 3" id="KW-0812">Transmembrane</keyword>
<dbReference type="AlphaFoldDB" id="A0A9D1TVM1"/>
<organism evidence="4 5">
    <name type="scientific">Candidatus Faecalibacterium intestinigallinarum</name>
    <dbReference type="NCBI Taxonomy" id="2838581"/>
    <lineage>
        <taxon>Bacteria</taxon>
        <taxon>Bacillati</taxon>
        <taxon>Bacillota</taxon>
        <taxon>Clostridia</taxon>
        <taxon>Eubacteriales</taxon>
        <taxon>Oscillospiraceae</taxon>
        <taxon>Faecalibacterium</taxon>
    </lineage>
</organism>
<evidence type="ECO:0000313" key="4">
    <source>
        <dbReference type="EMBL" id="HIW08027.1"/>
    </source>
</evidence>
<name>A0A9D1TVM1_9FIRM</name>
<dbReference type="Pfam" id="PF07155">
    <property type="entry name" value="ECF-ribofla_trS"/>
    <property type="match status" value="1"/>
</dbReference>
<feature type="transmembrane region" description="Helical" evidence="3">
    <location>
        <begin position="12"/>
        <end position="34"/>
    </location>
</feature>
<keyword evidence="2 3" id="KW-1133">Transmembrane helix</keyword>
<proteinExistence type="predicted"/>
<dbReference type="Gene3D" id="1.10.1760.20">
    <property type="match status" value="1"/>
</dbReference>
<accession>A0A9D1TVM1</accession>
<dbReference type="GO" id="GO:0016020">
    <property type="term" value="C:membrane"/>
    <property type="evidence" value="ECO:0007669"/>
    <property type="project" value="InterPro"/>
</dbReference>
<reference evidence="4" key="1">
    <citation type="journal article" date="2021" name="PeerJ">
        <title>Extensive microbial diversity within the chicken gut microbiome revealed by metagenomics and culture.</title>
        <authorList>
            <person name="Gilroy R."/>
            <person name="Ravi A."/>
            <person name="Getino M."/>
            <person name="Pursley I."/>
            <person name="Horton D.L."/>
            <person name="Alikhan N.F."/>
            <person name="Baker D."/>
            <person name="Gharbi K."/>
            <person name="Hall N."/>
            <person name="Watson M."/>
            <person name="Adriaenssens E.M."/>
            <person name="Foster-Nyarko E."/>
            <person name="Jarju S."/>
            <person name="Secka A."/>
            <person name="Antonio M."/>
            <person name="Oren A."/>
            <person name="Chaudhuri R.R."/>
            <person name="La Ragione R."/>
            <person name="Hildebrand F."/>
            <person name="Pallen M.J."/>
        </authorList>
    </citation>
    <scope>NUCLEOTIDE SEQUENCE</scope>
    <source>
        <strain evidence="4">ChiHcolR34-3080</strain>
    </source>
</reference>
<feature type="transmembrane region" description="Helical" evidence="3">
    <location>
        <begin position="75"/>
        <end position="93"/>
    </location>
</feature>
<keyword evidence="3" id="KW-0472">Membrane</keyword>